<evidence type="ECO:0000256" key="3">
    <source>
        <dbReference type="SAM" id="Phobius"/>
    </source>
</evidence>
<dbReference type="AlphaFoldDB" id="A0AAD7P2T8"/>
<keyword evidence="2" id="KW-0808">Transferase</keyword>
<accession>A0AAD7P2T8</accession>
<keyword evidence="3" id="KW-1133">Transmembrane helix</keyword>
<dbReference type="Pfam" id="PF05686">
    <property type="entry name" value="Glyco_transf_90"/>
    <property type="match status" value="1"/>
</dbReference>
<keyword evidence="3" id="KW-0472">Membrane</keyword>
<reference evidence="5" key="1">
    <citation type="submission" date="2023-03" db="EMBL/GenBank/DDBJ databases">
        <title>Massive genome expansion in bonnet fungi (Mycena s.s.) driven by repeated elements and novel gene families across ecological guilds.</title>
        <authorList>
            <consortium name="Lawrence Berkeley National Laboratory"/>
            <person name="Harder C.B."/>
            <person name="Miyauchi S."/>
            <person name="Viragh M."/>
            <person name="Kuo A."/>
            <person name="Thoen E."/>
            <person name="Andreopoulos B."/>
            <person name="Lu D."/>
            <person name="Skrede I."/>
            <person name="Drula E."/>
            <person name="Henrissat B."/>
            <person name="Morin E."/>
            <person name="Kohler A."/>
            <person name="Barry K."/>
            <person name="LaButti K."/>
            <person name="Morin E."/>
            <person name="Salamov A."/>
            <person name="Lipzen A."/>
            <person name="Mereny Z."/>
            <person name="Hegedus B."/>
            <person name="Baldrian P."/>
            <person name="Stursova M."/>
            <person name="Weitz H."/>
            <person name="Taylor A."/>
            <person name="Grigoriev I.V."/>
            <person name="Nagy L.G."/>
            <person name="Martin F."/>
            <person name="Kauserud H."/>
        </authorList>
    </citation>
    <scope>NUCLEOTIDE SEQUENCE</scope>
    <source>
        <strain evidence="5">CBHHK188m</strain>
    </source>
</reference>
<evidence type="ECO:0000256" key="2">
    <source>
        <dbReference type="ARBA" id="ARBA00022679"/>
    </source>
</evidence>
<comment type="similarity">
    <text evidence="1">Belongs to the glycosyltransferase 90 family.</text>
</comment>
<dbReference type="PANTHER" id="PTHR12203:SF35">
    <property type="entry name" value="PROTEIN O-GLUCOSYLTRANSFERASE 1"/>
    <property type="match status" value="1"/>
</dbReference>
<dbReference type="EMBL" id="JARJLG010000001">
    <property type="protein sequence ID" value="KAJ7785249.1"/>
    <property type="molecule type" value="Genomic_DNA"/>
</dbReference>
<protein>
    <recommendedName>
        <fullName evidence="4">Glycosyl transferase CAP10 domain-containing protein</fullName>
    </recommendedName>
</protein>
<feature type="transmembrane region" description="Helical" evidence="3">
    <location>
        <begin position="54"/>
        <end position="74"/>
    </location>
</feature>
<dbReference type="PANTHER" id="PTHR12203">
    <property type="entry name" value="KDEL LYS-ASP-GLU-LEU CONTAINING - RELATED"/>
    <property type="match status" value="1"/>
</dbReference>
<evidence type="ECO:0000259" key="4">
    <source>
        <dbReference type="SMART" id="SM00672"/>
    </source>
</evidence>
<organism evidence="5 6">
    <name type="scientific">Mycena maculata</name>
    <dbReference type="NCBI Taxonomy" id="230809"/>
    <lineage>
        <taxon>Eukaryota</taxon>
        <taxon>Fungi</taxon>
        <taxon>Dikarya</taxon>
        <taxon>Basidiomycota</taxon>
        <taxon>Agaricomycotina</taxon>
        <taxon>Agaricomycetes</taxon>
        <taxon>Agaricomycetidae</taxon>
        <taxon>Agaricales</taxon>
        <taxon>Marasmiineae</taxon>
        <taxon>Mycenaceae</taxon>
        <taxon>Mycena</taxon>
    </lineage>
</organism>
<evidence type="ECO:0000256" key="1">
    <source>
        <dbReference type="ARBA" id="ARBA00010118"/>
    </source>
</evidence>
<feature type="domain" description="Glycosyl transferase CAP10" evidence="4">
    <location>
        <begin position="61"/>
        <end position="317"/>
    </location>
</feature>
<gene>
    <name evidence="5" type="ORF">DFH07DRAFT_763846</name>
</gene>
<dbReference type="SMART" id="SM00672">
    <property type="entry name" value="CAP10"/>
    <property type="match status" value="1"/>
</dbReference>
<name>A0AAD7P2T8_9AGAR</name>
<evidence type="ECO:0000313" key="6">
    <source>
        <dbReference type="Proteomes" id="UP001215280"/>
    </source>
</evidence>
<keyword evidence="6" id="KW-1185">Reference proteome</keyword>
<dbReference type="InterPro" id="IPR006598">
    <property type="entry name" value="CAP10"/>
</dbReference>
<keyword evidence="3" id="KW-0812">Transmembrane</keyword>
<dbReference type="GO" id="GO:0016740">
    <property type="term" value="F:transferase activity"/>
    <property type="evidence" value="ECO:0007669"/>
    <property type="project" value="UniProtKB-KW"/>
</dbReference>
<dbReference type="Proteomes" id="UP001215280">
    <property type="component" value="Unassembled WGS sequence"/>
</dbReference>
<proteinExistence type="inferred from homology"/>
<sequence length="323" mass="37135">MASLPSFHSERSSASFSIGSCDPLLSLNAWREEETEPHPSHPYKTWRMSWPPPWYISITILGLICFLVTVLLISAQGTPIIIQLHFITCFGDILVPSEFYYSESRWTPRYAYPNDVAWDDKIPKLYWRGKTPGGQISGSNYRSFPRFRAVDMARAHPELMDVEFSGFHNYLCGKNCDGNAIMAEYGHHRHLFPARRDLDGNSFSGRYFGLLRSGSLVFKASDLVSFSNSYIEYPRFQTSIFSEYFNDWLRPFEHYIPVLPDLSDLAQKVEWAIEHDAEARAIQEAGQVIAERVLTDVQNDCYFSAVLLEWARLQSWAEAMQTP</sequence>
<comment type="caution">
    <text evidence="5">The sequence shown here is derived from an EMBL/GenBank/DDBJ whole genome shotgun (WGS) entry which is preliminary data.</text>
</comment>
<evidence type="ECO:0000313" key="5">
    <source>
        <dbReference type="EMBL" id="KAJ7785249.1"/>
    </source>
</evidence>
<dbReference type="InterPro" id="IPR051091">
    <property type="entry name" value="O-Glucosyltr/Glycosyltrsf_90"/>
</dbReference>